<dbReference type="Proteomes" id="UP000234775">
    <property type="component" value="Unassembled WGS sequence"/>
</dbReference>
<dbReference type="InterPro" id="IPR050210">
    <property type="entry name" value="tRNA_Adenine-N(6)_MTase"/>
</dbReference>
<evidence type="ECO:0000313" key="4">
    <source>
        <dbReference type="Proteomes" id="UP000070422"/>
    </source>
</evidence>
<gene>
    <name evidence="3" type="ORF">CYJ27_06670</name>
    <name evidence="2" type="ORF">HMPREF3187_00086</name>
</gene>
<dbReference type="Proteomes" id="UP000070422">
    <property type="component" value="Unassembled WGS sequence"/>
</dbReference>
<dbReference type="InterPro" id="IPR007848">
    <property type="entry name" value="Small_mtfrase_dom"/>
</dbReference>
<accession>A0A120I8R0</accession>
<evidence type="ECO:0000313" key="2">
    <source>
        <dbReference type="EMBL" id="KXB38156.1"/>
    </source>
</evidence>
<dbReference type="Gene3D" id="3.40.50.150">
    <property type="entry name" value="Vaccinia Virus protein VP39"/>
    <property type="match status" value="1"/>
</dbReference>
<dbReference type="Pfam" id="PF05175">
    <property type="entry name" value="MTS"/>
    <property type="match status" value="1"/>
</dbReference>
<dbReference type="InterPro" id="IPR029063">
    <property type="entry name" value="SAM-dependent_MTases_sf"/>
</dbReference>
<protein>
    <submittedName>
        <fullName evidence="3">tRNA1(Val) (Adenine(37)-N6)-methyltransferase</fullName>
    </submittedName>
</protein>
<keyword evidence="3" id="KW-0489">Methyltransferase</keyword>
<dbReference type="EMBL" id="LSCQ01000010">
    <property type="protein sequence ID" value="KXB38156.1"/>
    <property type="molecule type" value="Genomic_DNA"/>
</dbReference>
<sequence length="238" mass="27403">MIQFDRQIIQSDDTFALSTDTLFLAYFARVRRRSKQKIVDFCSGNGALPLLLSSWTAAPIFGVEIQEDLADMSRRSVQLNGLGEQIQIITANIRVIENYFQRESMDLITCNPPYFKVYPDSWINPNDKKALARHELTMTLEDIFAKAFYLLKDRGRLCVVHRPERLTELIVNGSKYHLVPKRIRLVYPKPNKSSNMVLIDFIKNGKEKGLDILPPLYVYQEDGSYSLEVQGYLDGTCR</sequence>
<dbReference type="PATRIC" id="fig|87541.4.peg.86"/>
<dbReference type="SUPFAM" id="SSF53335">
    <property type="entry name" value="S-adenosyl-L-methionine-dependent methyltransferases"/>
    <property type="match status" value="1"/>
</dbReference>
<dbReference type="KEGG" id="acg:AWM71_04215"/>
<reference evidence="2 4" key="1">
    <citation type="submission" date="2016-01" db="EMBL/GenBank/DDBJ databases">
        <authorList>
            <person name="Oliw E.H."/>
        </authorList>
    </citation>
    <scope>NUCLEOTIDE SEQUENCE [LARGE SCALE GENOMIC DNA]</scope>
    <source>
        <strain evidence="2 4">KA00635</strain>
    </source>
</reference>
<dbReference type="EMBL" id="PKGZ01000005">
    <property type="protein sequence ID" value="PKY91115.1"/>
    <property type="molecule type" value="Genomic_DNA"/>
</dbReference>
<dbReference type="AlphaFoldDB" id="A0A120I8R0"/>
<dbReference type="GO" id="GO:0008168">
    <property type="term" value="F:methyltransferase activity"/>
    <property type="evidence" value="ECO:0007669"/>
    <property type="project" value="UniProtKB-KW"/>
</dbReference>
<evidence type="ECO:0000259" key="1">
    <source>
        <dbReference type="Pfam" id="PF05175"/>
    </source>
</evidence>
<evidence type="ECO:0000313" key="5">
    <source>
        <dbReference type="Proteomes" id="UP000234775"/>
    </source>
</evidence>
<comment type="caution">
    <text evidence="2">The sequence shown here is derived from an EMBL/GenBank/DDBJ whole genome shotgun (WGS) entry which is preliminary data.</text>
</comment>
<keyword evidence="5" id="KW-1185">Reference proteome</keyword>
<dbReference type="PANTHER" id="PTHR47739">
    <property type="entry name" value="TRNA1(VAL) (ADENINE(37)-N6)-METHYLTRANSFERASE"/>
    <property type="match status" value="1"/>
</dbReference>
<feature type="domain" description="Methyltransferase small" evidence="1">
    <location>
        <begin position="31"/>
        <end position="162"/>
    </location>
</feature>
<dbReference type="OrthoDB" id="9777257at2"/>
<reference evidence="3 5" key="2">
    <citation type="submission" date="2017-12" db="EMBL/GenBank/DDBJ databases">
        <title>Phylogenetic diversity of female urinary microbiome.</title>
        <authorList>
            <person name="Thomas-White K."/>
            <person name="Wolfe A.J."/>
        </authorList>
    </citation>
    <scope>NUCLEOTIDE SEQUENCE [LARGE SCALE GENOMIC DNA]</scope>
    <source>
        <strain evidence="3 5">UMB0844</strain>
    </source>
</reference>
<name>A0A120I8R0_9LACT</name>
<keyword evidence="3" id="KW-0808">Transferase</keyword>
<organism evidence="2 4">
    <name type="scientific">Aerococcus christensenii</name>
    <dbReference type="NCBI Taxonomy" id="87541"/>
    <lineage>
        <taxon>Bacteria</taxon>
        <taxon>Bacillati</taxon>
        <taxon>Bacillota</taxon>
        <taxon>Bacilli</taxon>
        <taxon>Lactobacillales</taxon>
        <taxon>Aerococcaceae</taxon>
        <taxon>Aerococcus</taxon>
    </lineage>
</organism>
<dbReference type="CDD" id="cd02440">
    <property type="entry name" value="AdoMet_MTases"/>
    <property type="match status" value="1"/>
</dbReference>
<dbReference type="PANTHER" id="PTHR47739:SF1">
    <property type="entry name" value="TRNA1(VAL) (ADENINE(37)-N6)-METHYLTRANSFERASE"/>
    <property type="match status" value="1"/>
</dbReference>
<proteinExistence type="predicted"/>
<dbReference type="STRING" id="87541.AWM71_04215"/>
<evidence type="ECO:0000313" key="3">
    <source>
        <dbReference type="EMBL" id="PKY91115.1"/>
    </source>
</evidence>
<dbReference type="GO" id="GO:0032259">
    <property type="term" value="P:methylation"/>
    <property type="evidence" value="ECO:0007669"/>
    <property type="project" value="UniProtKB-KW"/>
</dbReference>